<reference evidence="1" key="1">
    <citation type="submission" date="2017-05" db="UniProtKB">
        <authorList>
            <consortium name="EnsemblMetazoa"/>
        </authorList>
    </citation>
    <scope>IDENTIFICATION</scope>
</reference>
<sequence length="99" mass="11330">KCIHLQYEWNIRDAPSDCTCGQCFSLNHDLSCFVRGFPSICHNEACDITATLLSDVFSNVEAEPHLQPLTYGHFQLWTTNHVYQRSLFVSTQTDSQFSL</sequence>
<proteinExistence type="predicted"/>
<evidence type="ECO:0000313" key="1">
    <source>
        <dbReference type="EnsemblMetazoa" id="Aqu2.1.36962_001"/>
    </source>
</evidence>
<dbReference type="AlphaFoldDB" id="A0A1X7VBQ3"/>
<dbReference type="EnsemblMetazoa" id="Aqu2.1.36962_001">
    <property type="protein sequence ID" value="Aqu2.1.36962_001"/>
    <property type="gene ID" value="Aqu2.1.36962"/>
</dbReference>
<organism evidence="1">
    <name type="scientific">Amphimedon queenslandica</name>
    <name type="common">Sponge</name>
    <dbReference type="NCBI Taxonomy" id="400682"/>
    <lineage>
        <taxon>Eukaryota</taxon>
        <taxon>Metazoa</taxon>
        <taxon>Porifera</taxon>
        <taxon>Demospongiae</taxon>
        <taxon>Heteroscleromorpha</taxon>
        <taxon>Haplosclerida</taxon>
        <taxon>Niphatidae</taxon>
        <taxon>Amphimedon</taxon>
    </lineage>
</organism>
<dbReference type="InParanoid" id="A0A1X7VBQ3"/>
<accession>A0A1X7VBQ3</accession>
<name>A0A1X7VBQ3_AMPQE</name>
<protein>
    <submittedName>
        <fullName evidence="1">Uncharacterized protein</fullName>
    </submittedName>
</protein>